<comment type="catalytic activity">
    <reaction evidence="10">
        <text>a primary alcohol + NADP(+) = an aldehyde + NADPH + H(+)</text>
        <dbReference type="Rhea" id="RHEA:15937"/>
        <dbReference type="ChEBI" id="CHEBI:15378"/>
        <dbReference type="ChEBI" id="CHEBI:15734"/>
        <dbReference type="ChEBI" id="CHEBI:17478"/>
        <dbReference type="ChEBI" id="CHEBI:57783"/>
        <dbReference type="ChEBI" id="CHEBI:58349"/>
        <dbReference type="EC" id="1.1.1.2"/>
    </reaction>
    <physiologicalReaction direction="left-to-right" evidence="10">
        <dbReference type="Rhea" id="RHEA:15938"/>
    </physiologicalReaction>
    <physiologicalReaction direction="right-to-left" evidence="10">
        <dbReference type="Rhea" id="RHEA:15939"/>
    </physiologicalReaction>
</comment>
<dbReference type="SUPFAM" id="SSF50129">
    <property type="entry name" value="GroES-like"/>
    <property type="match status" value="1"/>
</dbReference>
<comment type="caution">
    <text evidence="14">The sequence shown here is derived from an EMBL/GenBank/DDBJ whole genome shotgun (WGS) entry which is preliminary data.</text>
</comment>
<dbReference type="Gene3D" id="3.90.180.10">
    <property type="entry name" value="Medium-chain alcohol dehydrogenases, catalytic domain"/>
    <property type="match status" value="1"/>
</dbReference>
<sequence length="350" mass="37466">MADYKFEGWIALDKETGVGGMKWQQYEPKQFEDTDVDIKISHCGVCGTDVHSLRSALFPTDYPCCAGHEIVGTIIKVGPKVAGGLQVGSLAGVGPQIGSCSDCEACISGNQNHCMKMVQTYNSRYPDGVKTMGGYAKYWRGPSDWVFLIPGGMSASEAAPMLCGGITLYSPLKRFGAGPGKSVGIIGIGGLGHFGILFAKALGADKVVAVSRNSKKKSDAFKLGATDFIATDEEEGWSMKHFGSCDLIISTVSTSQVPLGDYLNLLKTNGNFVQLGAPALPEVQVAILIFRGLSLSGSLIGSPTEIREMLDFAVKKNVHPLIEEKPMHDANNVITDMDKGLARYRYVLVN</sequence>
<keyword evidence="7" id="KW-0521">NADP</keyword>
<dbReference type="InterPro" id="IPR013149">
    <property type="entry name" value="ADH-like_C"/>
</dbReference>
<dbReference type="GO" id="GO:0008270">
    <property type="term" value="F:zinc ion binding"/>
    <property type="evidence" value="ECO:0007669"/>
    <property type="project" value="InterPro"/>
</dbReference>
<dbReference type="InterPro" id="IPR047109">
    <property type="entry name" value="CAD-like"/>
</dbReference>
<dbReference type="Pfam" id="PF00107">
    <property type="entry name" value="ADH_zinc_N"/>
    <property type="match status" value="1"/>
</dbReference>
<dbReference type="InterPro" id="IPR002328">
    <property type="entry name" value="ADH_Zn_CS"/>
</dbReference>
<keyword evidence="8" id="KW-0560">Oxidoreductase</keyword>
<dbReference type="PROSITE" id="PS00059">
    <property type="entry name" value="ADH_ZINC"/>
    <property type="match status" value="1"/>
</dbReference>
<keyword evidence="4" id="KW-0597">Phosphoprotein</keyword>
<dbReference type="Gene3D" id="3.40.50.720">
    <property type="entry name" value="NAD(P)-binding Rossmann-like Domain"/>
    <property type="match status" value="1"/>
</dbReference>
<comment type="cofactor">
    <cofactor evidence="1 11">
        <name>Zn(2+)</name>
        <dbReference type="ChEBI" id="CHEBI:29105"/>
    </cofactor>
</comment>
<evidence type="ECO:0000256" key="8">
    <source>
        <dbReference type="ARBA" id="ARBA00023002"/>
    </source>
</evidence>
<gene>
    <name evidence="14" type="ORF">ALECFALPRED_007236</name>
</gene>
<protein>
    <recommendedName>
        <fullName evidence="9">alcohol dehydrogenase (NADP(+))</fullName>
        <ecNumber evidence="9">1.1.1.2</ecNumber>
    </recommendedName>
</protein>
<evidence type="ECO:0000256" key="1">
    <source>
        <dbReference type="ARBA" id="ARBA00001947"/>
    </source>
</evidence>
<dbReference type="EMBL" id="CAJPDR010000471">
    <property type="protein sequence ID" value="CAF9937386.1"/>
    <property type="molecule type" value="Genomic_DNA"/>
</dbReference>
<evidence type="ECO:0000256" key="3">
    <source>
        <dbReference type="ARBA" id="ARBA00011738"/>
    </source>
</evidence>
<comment type="similarity">
    <text evidence="2 11">Belongs to the zinc-containing alcohol dehydrogenase family.</text>
</comment>
<reference evidence="14" key="1">
    <citation type="submission" date="2021-03" db="EMBL/GenBank/DDBJ databases">
        <authorList>
            <person name="Tagirdzhanova G."/>
        </authorList>
    </citation>
    <scope>NUCLEOTIDE SEQUENCE</scope>
</reference>
<dbReference type="Pfam" id="PF08240">
    <property type="entry name" value="ADH_N"/>
    <property type="match status" value="1"/>
</dbReference>
<evidence type="ECO:0000256" key="5">
    <source>
        <dbReference type="ARBA" id="ARBA00022723"/>
    </source>
</evidence>
<evidence type="ECO:0000256" key="10">
    <source>
        <dbReference type="ARBA" id="ARBA00050997"/>
    </source>
</evidence>
<evidence type="ECO:0000313" key="14">
    <source>
        <dbReference type="EMBL" id="CAF9937386.1"/>
    </source>
</evidence>
<dbReference type="PANTHER" id="PTHR42683">
    <property type="entry name" value="ALDEHYDE REDUCTASE"/>
    <property type="match status" value="1"/>
</dbReference>
<dbReference type="FunFam" id="3.40.50.720:FF:000158">
    <property type="entry name" value="Zinc-binding alcohol dehydrogenase"/>
    <property type="match status" value="1"/>
</dbReference>
<dbReference type="GO" id="GO:0008106">
    <property type="term" value="F:alcohol dehydrogenase (NADP+) activity"/>
    <property type="evidence" value="ECO:0007669"/>
    <property type="project" value="UniProtKB-EC"/>
</dbReference>
<evidence type="ECO:0000313" key="15">
    <source>
        <dbReference type="Proteomes" id="UP000664203"/>
    </source>
</evidence>
<accession>A0A8H3GCC4</accession>
<evidence type="ECO:0000259" key="13">
    <source>
        <dbReference type="Pfam" id="PF08240"/>
    </source>
</evidence>
<feature type="domain" description="Alcohol dehydrogenase-like C-terminal" evidence="12">
    <location>
        <begin position="190"/>
        <end position="313"/>
    </location>
</feature>
<keyword evidence="6 11" id="KW-0862">Zinc</keyword>
<evidence type="ECO:0000259" key="12">
    <source>
        <dbReference type="Pfam" id="PF00107"/>
    </source>
</evidence>
<dbReference type="GO" id="GO:0006066">
    <property type="term" value="P:alcohol metabolic process"/>
    <property type="evidence" value="ECO:0007669"/>
    <property type="project" value="UniProtKB-ARBA"/>
</dbReference>
<dbReference type="OrthoDB" id="1879366at2759"/>
<dbReference type="EC" id="1.1.1.2" evidence="9"/>
<organism evidence="14 15">
    <name type="scientific">Alectoria fallacina</name>
    <dbReference type="NCBI Taxonomy" id="1903189"/>
    <lineage>
        <taxon>Eukaryota</taxon>
        <taxon>Fungi</taxon>
        <taxon>Dikarya</taxon>
        <taxon>Ascomycota</taxon>
        <taxon>Pezizomycotina</taxon>
        <taxon>Lecanoromycetes</taxon>
        <taxon>OSLEUM clade</taxon>
        <taxon>Lecanoromycetidae</taxon>
        <taxon>Lecanorales</taxon>
        <taxon>Lecanorineae</taxon>
        <taxon>Parmeliaceae</taxon>
        <taxon>Alectoria</taxon>
    </lineage>
</organism>
<name>A0A8H3GCC4_9LECA</name>
<evidence type="ECO:0000256" key="7">
    <source>
        <dbReference type="ARBA" id="ARBA00022857"/>
    </source>
</evidence>
<evidence type="ECO:0000256" key="9">
    <source>
        <dbReference type="ARBA" id="ARBA00024074"/>
    </source>
</evidence>
<keyword evidence="5 11" id="KW-0479">Metal-binding</keyword>
<evidence type="ECO:0000256" key="4">
    <source>
        <dbReference type="ARBA" id="ARBA00022553"/>
    </source>
</evidence>
<dbReference type="Proteomes" id="UP000664203">
    <property type="component" value="Unassembled WGS sequence"/>
</dbReference>
<proteinExistence type="inferred from homology"/>
<dbReference type="InterPro" id="IPR013154">
    <property type="entry name" value="ADH-like_N"/>
</dbReference>
<dbReference type="SUPFAM" id="SSF51735">
    <property type="entry name" value="NAD(P)-binding Rossmann-fold domains"/>
    <property type="match status" value="1"/>
</dbReference>
<evidence type="ECO:0000256" key="2">
    <source>
        <dbReference type="ARBA" id="ARBA00008072"/>
    </source>
</evidence>
<feature type="domain" description="Alcohol dehydrogenase-like N-terminal" evidence="13">
    <location>
        <begin position="33"/>
        <end position="150"/>
    </location>
</feature>
<evidence type="ECO:0000256" key="6">
    <source>
        <dbReference type="ARBA" id="ARBA00022833"/>
    </source>
</evidence>
<dbReference type="AlphaFoldDB" id="A0A8H3GCC4"/>
<dbReference type="InterPro" id="IPR011032">
    <property type="entry name" value="GroES-like_sf"/>
</dbReference>
<evidence type="ECO:0000256" key="11">
    <source>
        <dbReference type="RuleBase" id="RU361277"/>
    </source>
</evidence>
<keyword evidence="15" id="KW-1185">Reference proteome</keyword>
<dbReference type="InterPro" id="IPR036291">
    <property type="entry name" value="NAD(P)-bd_dom_sf"/>
</dbReference>
<comment type="subunit">
    <text evidence="3">Homodimer.</text>
</comment>
<dbReference type="CDD" id="cd05283">
    <property type="entry name" value="CAD1"/>
    <property type="match status" value="1"/>
</dbReference>